<sequence length="401" mass="45924">MHTWHVSVPLEHHDRKLILCEIYSAFGLIMGPVNEISFICGGSPPCGSLTRKCLRGECIQSITTSNKRKEIRPYLEKQILVKVQKEGKRKETTEKDKEKCFGKISVNRGRGMDQEDEGSFEQRSSLPKKNMLHVAWLSDDGFLEIMDPMRGDASNLSVHDFRYMCHQHITSEQSYHGLCVLLDRGPNPLRPLQVIGHCLFWRARGSAETSLSATDHAALLRLSLVLDVLYQLTHHERWPSLASMQDTVFYVVSWSSGRHCREPAVAYQTEVLKKSRTPASLPKIESTGLTAVGFLPISIPSRRCVMVNCWGYFIRVFDTQPIQIEDMTHPTPASPKHCNGSLLKLRLDSSNEWRLKMRKIKIHRQSHWISSRCGGKRSRRTKEKLNKRHIMNKITSKQSVR</sequence>
<keyword evidence="2" id="KW-1185">Reference proteome</keyword>
<accession>A0A0L6VBB9</accession>
<organism evidence="1 2">
    <name type="scientific">Puccinia sorghi</name>
    <dbReference type="NCBI Taxonomy" id="27349"/>
    <lineage>
        <taxon>Eukaryota</taxon>
        <taxon>Fungi</taxon>
        <taxon>Dikarya</taxon>
        <taxon>Basidiomycota</taxon>
        <taxon>Pucciniomycotina</taxon>
        <taxon>Pucciniomycetes</taxon>
        <taxon>Pucciniales</taxon>
        <taxon>Pucciniaceae</taxon>
        <taxon>Puccinia</taxon>
    </lineage>
</organism>
<proteinExistence type="predicted"/>
<name>A0A0L6VBB9_9BASI</name>
<dbReference type="AlphaFoldDB" id="A0A0L6VBB9"/>
<reference evidence="1 2" key="1">
    <citation type="submission" date="2015-08" db="EMBL/GenBank/DDBJ databases">
        <title>Next Generation Sequencing and Analysis of the Genome of Puccinia sorghi L Schw, the Causal Agent of Maize Common Rust.</title>
        <authorList>
            <person name="Rochi L."/>
            <person name="Burguener G."/>
            <person name="Darino M."/>
            <person name="Turjanski A."/>
            <person name="Kreff E."/>
            <person name="Dieguez M.J."/>
            <person name="Sacco F."/>
        </authorList>
    </citation>
    <scope>NUCLEOTIDE SEQUENCE [LARGE SCALE GENOMIC DNA]</scope>
    <source>
        <strain evidence="1 2">RO10H11247</strain>
    </source>
</reference>
<evidence type="ECO:0000313" key="1">
    <source>
        <dbReference type="EMBL" id="KNZ58096.1"/>
    </source>
</evidence>
<dbReference type="EMBL" id="LAVV01006836">
    <property type="protein sequence ID" value="KNZ58096.1"/>
    <property type="molecule type" value="Genomic_DNA"/>
</dbReference>
<dbReference type="VEuPathDB" id="FungiDB:VP01_199g3"/>
<comment type="caution">
    <text evidence="1">The sequence shown here is derived from an EMBL/GenBank/DDBJ whole genome shotgun (WGS) entry which is preliminary data.</text>
</comment>
<protein>
    <submittedName>
        <fullName evidence="1">Uncharacterized protein</fullName>
    </submittedName>
</protein>
<evidence type="ECO:0000313" key="2">
    <source>
        <dbReference type="Proteomes" id="UP000037035"/>
    </source>
</evidence>
<dbReference type="Proteomes" id="UP000037035">
    <property type="component" value="Unassembled WGS sequence"/>
</dbReference>
<gene>
    <name evidence="1" type="ORF">VP01_199g3</name>
</gene>